<feature type="compositionally biased region" description="Polar residues" evidence="1">
    <location>
        <begin position="17"/>
        <end position="35"/>
    </location>
</feature>
<protein>
    <submittedName>
        <fullName evidence="2">Uncharacterized protein</fullName>
    </submittedName>
</protein>
<dbReference type="EMBL" id="GBRH01264485">
    <property type="protein sequence ID" value="JAD33410.1"/>
    <property type="molecule type" value="Transcribed_RNA"/>
</dbReference>
<name>A0A0A8Z9J9_ARUDO</name>
<evidence type="ECO:0000256" key="1">
    <source>
        <dbReference type="SAM" id="MobiDB-lite"/>
    </source>
</evidence>
<proteinExistence type="predicted"/>
<reference evidence="2" key="2">
    <citation type="journal article" date="2015" name="Data Brief">
        <title>Shoot transcriptome of the giant reed, Arundo donax.</title>
        <authorList>
            <person name="Barrero R.A."/>
            <person name="Guerrero F.D."/>
            <person name="Moolhuijzen P."/>
            <person name="Goolsby J.A."/>
            <person name="Tidwell J."/>
            <person name="Bellgard S.E."/>
            <person name="Bellgard M.I."/>
        </authorList>
    </citation>
    <scope>NUCLEOTIDE SEQUENCE</scope>
    <source>
        <tissue evidence="2">Shoot tissue taken approximately 20 cm above the soil surface</tissue>
    </source>
</reference>
<sequence>MYQGEERHACNHRSIVGSFNKSARNPSLHQSSSSILVRRENSRRGRRSLTRRRLVRARVRRRRRDFSLGACRCSKSERKPESKSRKQNSSGYRYLRHGLCSSSRPACVHVLLGVPVNRWRSKRKLRRRISTGMVLRRFPTAFDS</sequence>
<evidence type="ECO:0000313" key="2">
    <source>
        <dbReference type="EMBL" id="JAD33410.1"/>
    </source>
</evidence>
<dbReference type="AlphaFoldDB" id="A0A0A8Z9J9"/>
<organism evidence="2">
    <name type="scientific">Arundo donax</name>
    <name type="common">Giant reed</name>
    <name type="synonym">Donax arundinaceus</name>
    <dbReference type="NCBI Taxonomy" id="35708"/>
    <lineage>
        <taxon>Eukaryota</taxon>
        <taxon>Viridiplantae</taxon>
        <taxon>Streptophyta</taxon>
        <taxon>Embryophyta</taxon>
        <taxon>Tracheophyta</taxon>
        <taxon>Spermatophyta</taxon>
        <taxon>Magnoliopsida</taxon>
        <taxon>Liliopsida</taxon>
        <taxon>Poales</taxon>
        <taxon>Poaceae</taxon>
        <taxon>PACMAD clade</taxon>
        <taxon>Arundinoideae</taxon>
        <taxon>Arundineae</taxon>
        <taxon>Arundo</taxon>
    </lineage>
</organism>
<reference evidence="2" key="1">
    <citation type="submission" date="2014-09" db="EMBL/GenBank/DDBJ databases">
        <authorList>
            <person name="Magalhaes I.L.F."/>
            <person name="Oliveira U."/>
            <person name="Santos F.R."/>
            <person name="Vidigal T.H.D.A."/>
            <person name="Brescovit A.D."/>
            <person name="Santos A.J."/>
        </authorList>
    </citation>
    <scope>NUCLEOTIDE SEQUENCE</scope>
    <source>
        <tissue evidence="2">Shoot tissue taken approximately 20 cm above the soil surface</tissue>
    </source>
</reference>
<accession>A0A0A8Z9J9</accession>
<feature type="region of interest" description="Disordered" evidence="1">
    <location>
        <begin position="17"/>
        <end position="51"/>
    </location>
</feature>